<gene>
    <name evidence="2" type="ORF">GQX73_g8409</name>
</gene>
<evidence type="ECO:0000313" key="3">
    <source>
        <dbReference type="Proteomes" id="UP000481858"/>
    </source>
</evidence>
<protein>
    <submittedName>
        <fullName evidence="2">Uncharacterized protein</fullName>
    </submittedName>
</protein>
<dbReference type="Pfam" id="PF11374">
    <property type="entry name" value="DUF3176"/>
    <property type="match status" value="1"/>
</dbReference>
<organism evidence="2 3">
    <name type="scientific">Xylaria multiplex</name>
    <dbReference type="NCBI Taxonomy" id="323545"/>
    <lineage>
        <taxon>Eukaryota</taxon>
        <taxon>Fungi</taxon>
        <taxon>Dikarya</taxon>
        <taxon>Ascomycota</taxon>
        <taxon>Pezizomycotina</taxon>
        <taxon>Sordariomycetes</taxon>
        <taxon>Xylariomycetidae</taxon>
        <taxon>Xylariales</taxon>
        <taxon>Xylariaceae</taxon>
        <taxon>Xylaria</taxon>
    </lineage>
</organism>
<dbReference type="AlphaFoldDB" id="A0A7C8MQ18"/>
<dbReference type="PANTHER" id="PTHR35394">
    <property type="entry name" value="DUF3176 DOMAIN-CONTAINING PROTEIN"/>
    <property type="match status" value="1"/>
</dbReference>
<evidence type="ECO:0000313" key="2">
    <source>
        <dbReference type="EMBL" id="KAF2965135.1"/>
    </source>
</evidence>
<name>A0A7C8MQ18_9PEZI</name>
<comment type="caution">
    <text evidence="2">The sequence shown here is derived from an EMBL/GenBank/DDBJ whole genome shotgun (WGS) entry which is preliminary data.</text>
</comment>
<accession>A0A7C8MQ18</accession>
<dbReference type="InParanoid" id="A0A7C8MQ18"/>
<dbReference type="OrthoDB" id="5376804at2759"/>
<dbReference type="InterPro" id="IPR021514">
    <property type="entry name" value="DUF3176"/>
</dbReference>
<keyword evidence="1" id="KW-0812">Transmembrane</keyword>
<feature type="transmembrane region" description="Helical" evidence="1">
    <location>
        <begin position="56"/>
        <end position="76"/>
    </location>
</feature>
<keyword evidence="3" id="KW-1185">Reference proteome</keyword>
<keyword evidence="1" id="KW-1133">Transmembrane helix</keyword>
<reference evidence="2 3" key="1">
    <citation type="submission" date="2019-12" db="EMBL/GenBank/DDBJ databases">
        <title>Draft genome sequence of the ascomycete Xylaria multiplex DSM 110363.</title>
        <authorList>
            <person name="Buettner E."/>
            <person name="Kellner H."/>
        </authorList>
    </citation>
    <scope>NUCLEOTIDE SEQUENCE [LARGE SCALE GENOMIC DNA]</scope>
    <source>
        <strain evidence="2 3">DSM 110363</strain>
    </source>
</reference>
<feature type="transmembrane region" description="Helical" evidence="1">
    <location>
        <begin position="513"/>
        <end position="534"/>
    </location>
</feature>
<keyword evidence="1" id="KW-0472">Membrane</keyword>
<dbReference type="PANTHER" id="PTHR35394:SF5">
    <property type="entry name" value="DUF3176 DOMAIN-CONTAINING PROTEIN"/>
    <property type="match status" value="1"/>
</dbReference>
<sequence length="583" mass="64609">MASNNYYIEYEPFRRESTLKLGNHGGYEMVTRADDHPANPIITPQPKESASWTLELVTLGASILFFAAQVGILIWVMDKPYHESWKVPLSINAVIAILTTASKASQLHSVSEAIGQVKWVDFKASPRRLRQFDLYDATSRGPQGAVEFILKVRWGLATVGAFIVISALAADPFTQQVIELKPQNVTTPDDTAIIAFTEAYDTKLGETLLTGVLNPEISSRDPGIQGAILRGIYNIQSPDEFQCAGACSWNKTYRSLGFSSTCKDIKETAEATKACSKEGVTLFCNYTTPGDVYFSTEYVHTDSATALLVAVNDTVLDILKYSAETKPRVPTEFLRAAVFQSNSGEDSNFNDDGIRAENITECALSLTMHEYSNITANGSQLNFIHESRKMEPGWRFFNASSTSNQNITFNQSEIGPIDPPFVVNGYDFASAIYFFESNVFTSHIISGNAIQGKDTIRVGTGAAFLNTDVPTVFTALAKSMTDYLRSLSKGPNVKIEHGARVDSVIFVRVRWEWLILPLVQELASVTFVIWVIFYNKRHRIPGWKSSALAVLAHNLDRDSFLVTNFRGPKEVEKYAKSVDAQIK</sequence>
<proteinExistence type="predicted"/>
<evidence type="ECO:0000256" key="1">
    <source>
        <dbReference type="SAM" id="Phobius"/>
    </source>
</evidence>
<dbReference type="EMBL" id="WUBL01000124">
    <property type="protein sequence ID" value="KAF2965135.1"/>
    <property type="molecule type" value="Genomic_DNA"/>
</dbReference>
<dbReference type="Proteomes" id="UP000481858">
    <property type="component" value="Unassembled WGS sequence"/>
</dbReference>